<evidence type="ECO:0000313" key="2">
    <source>
        <dbReference type="Proteomes" id="UP001183222"/>
    </source>
</evidence>
<accession>A0ABU2K7I8</accession>
<dbReference type="Proteomes" id="UP001183222">
    <property type="component" value="Unassembled WGS sequence"/>
</dbReference>
<keyword evidence="2" id="KW-1185">Reference proteome</keyword>
<dbReference type="EMBL" id="JAVREI010000005">
    <property type="protein sequence ID" value="MDT0276133.1"/>
    <property type="molecule type" value="Genomic_DNA"/>
</dbReference>
<dbReference type="RefSeq" id="WP_311344952.1">
    <property type="nucleotide sequence ID" value="NZ_JAVREI010000005.1"/>
</dbReference>
<comment type="caution">
    <text evidence="1">The sequence shown here is derived from an EMBL/GenBank/DDBJ whole genome shotgun (WGS) entry which is preliminary data.</text>
</comment>
<gene>
    <name evidence="1" type="ORF">RM425_09495</name>
</gene>
<evidence type="ECO:0008006" key="3">
    <source>
        <dbReference type="Google" id="ProtNLM"/>
    </source>
</evidence>
<name>A0ABU2K7I8_9ACTN</name>
<protein>
    <recommendedName>
        <fullName evidence="3">Apea-like HEPN domain-containing protein</fullName>
    </recommendedName>
</protein>
<proteinExistence type="predicted"/>
<reference evidence="2" key="1">
    <citation type="submission" date="2023-07" db="EMBL/GenBank/DDBJ databases">
        <title>30 novel species of actinomycetes from the DSMZ collection.</title>
        <authorList>
            <person name="Nouioui I."/>
        </authorList>
    </citation>
    <scope>NUCLEOTIDE SEQUENCE [LARGE SCALE GENOMIC DNA]</scope>
    <source>
        <strain evidence="2">DSM 46792</strain>
    </source>
</reference>
<sequence>MGNPLDRLKGGDLARTLHTNAAHNYGSAPSGRAQQDGEDLAASRPAKIKSWDGSPAIFRMAFVGMPIAGLPERFTSGRVVITQTPGPVRTQATYILQRPGWVPHFDKTMHKGSVEVGEGLVLTVCHLPVTIPTGEHLSRHFEMWRDEVLAATAVVAALLDDRIAQQEVLEDLLVYDSTGVEPVGMLDMSARVRTFPPTKRVTSAQQAGLQKLANWASDDQTPSHVAARWYLRAVSSGPTPDAIVHLWIALEALVPAQGGGKSSDVKGVESGLSAAGFDPSTWNPSIGRCAGLRARIVHHGEEQPELLAEGFYALEAAVRILLRKELDVLAEAWPAEVHSTNLKWPLSQLAERLMPHAKTSMRRVEDDNPR</sequence>
<organism evidence="1 2">
    <name type="scientific">Blastococcus goldschmidtiae</name>
    <dbReference type="NCBI Taxonomy" id="3075546"/>
    <lineage>
        <taxon>Bacteria</taxon>
        <taxon>Bacillati</taxon>
        <taxon>Actinomycetota</taxon>
        <taxon>Actinomycetes</taxon>
        <taxon>Geodermatophilales</taxon>
        <taxon>Geodermatophilaceae</taxon>
        <taxon>Blastococcus</taxon>
    </lineage>
</organism>
<evidence type="ECO:0000313" key="1">
    <source>
        <dbReference type="EMBL" id="MDT0276133.1"/>
    </source>
</evidence>